<name>A0A4D6Y3N6_9GAMM</name>
<evidence type="ECO:0000313" key="2">
    <source>
        <dbReference type="Proteomes" id="UP000298745"/>
    </source>
</evidence>
<reference evidence="1 2" key="1">
    <citation type="submission" date="2018-12" db="EMBL/GenBank/DDBJ databases">
        <authorList>
            <person name="Chong R.A."/>
        </authorList>
    </citation>
    <scope>NUCLEOTIDE SEQUENCE [LARGE SCALE GENOMIC DNA]</scope>
    <source>
        <strain evidence="1 2">Msa</strain>
    </source>
</reference>
<evidence type="ECO:0000313" key="1">
    <source>
        <dbReference type="EMBL" id="QCI24102.1"/>
    </source>
</evidence>
<keyword evidence="1" id="KW-0969">Cilium</keyword>
<reference evidence="1 2" key="2">
    <citation type="submission" date="2019-05" db="EMBL/GenBank/DDBJ databases">
        <title>Genome evolution of the obligate endosymbiont Buchnera aphidicola.</title>
        <authorList>
            <person name="Moran N.A."/>
        </authorList>
    </citation>
    <scope>NUCLEOTIDE SEQUENCE [LARGE SCALE GENOMIC DNA]</scope>
    <source>
        <strain evidence="1 2">Msa</strain>
    </source>
</reference>
<dbReference type="EMBL" id="CP034864">
    <property type="protein sequence ID" value="QCI24102.1"/>
    <property type="molecule type" value="Genomic_DNA"/>
</dbReference>
<keyword evidence="1" id="KW-0282">Flagellum</keyword>
<gene>
    <name evidence="1" type="ORF">D9V74_01585</name>
</gene>
<proteinExistence type="predicted"/>
<sequence length="139" mass="16729">MKNKKLVNTVKKIEKVLNSIEIILKKEYNFLINFNQNIYILDTIIQEKKRLFKTYSILNQEKLLLEKINSIYPPYNSNIELKNYSSNFIKKSFILRDLNNKNKVLMNKNFYLNQYFLELFISYKAALIYDKNGDLKKLN</sequence>
<organism evidence="1 2">
    <name type="scientific">Buchnera aphidicola</name>
    <name type="common">Macrosiphoniella sanborni</name>
    <dbReference type="NCBI Taxonomy" id="1241865"/>
    <lineage>
        <taxon>Bacteria</taxon>
        <taxon>Pseudomonadati</taxon>
        <taxon>Pseudomonadota</taxon>
        <taxon>Gammaproteobacteria</taxon>
        <taxon>Enterobacterales</taxon>
        <taxon>Erwiniaceae</taxon>
        <taxon>Buchnera</taxon>
    </lineage>
</organism>
<accession>A0A4D6Y3N6</accession>
<dbReference type="AlphaFoldDB" id="A0A4D6Y3N6"/>
<dbReference type="OrthoDB" id="6554581at2"/>
<keyword evidence="1" id="KW-0966">Cell projection</keyword>
<dbReference type="Proteomes" id="UP000298745">
    <property type="component" value="Chromosome"/>
</dbReference>
<protein>
    <submittedName>
        <fullName evidence="1">Flagellar biosynthesis protein FlgN</fullName>
    </submittedName>
</protein>